<feature type="compositionally biased region" description="Low complexity" evidence="2">
    <location>
        <begin position="31"/>
        <end position="50"/>
    </location>
</feature>
<evidence type="ECO:0008006" key="5">
    <source>
        <dbReference type="Google" id="ProtNLM"/>
    </source>
</evidence>
<dbReference type="EMBL" id="JAVIJP010000100">
    <property type="protein sequence ID" value="KAL3615228.1"/>
    <property type="molecule type" value="Genomic_DNA"/>
</dbReference>
<dbReference type="PANTHER" id="PTHR31807:SF31">
    <property type="entry name" value="QWRF MOTIF PROTEIN (DUF566)-RELATED"/>
    <property type="match status" value="1"/>
</dbReference>
<keyword evidence="4" id="KW-1185">Reference proteome</keyword>
<dbReference type="AlphaFoldDB" id="A0ABD3BDE3"/>
<accession>A0ABD3BDE3</accession>
<feature type="compositionally biased region" description="Polar residues" evidence="2">
    <location>
        <begin position="292"/>
        <end position="302"/>
    </location>
</feature>
<evidence type="ECO:0000256" key="1">
    <source>
        <dbReference type="ARBA" id="ARBA00010016"/>
    </source>
</evidence>
<comment type="caution">
    <text evidence="3">The sequence shown here is derived from an EMBL/GenBank/DDBJ whole genome shotgun (WGS) entry which is preliminary data.</text>
</comment>
<feature type="compositionally biased region" description="Polar residues" evidence="2">
    <location>
        <begin position="1"/>
        <end position="14"/>
    </location>
</feature>
<feature type="compositionally biased region" description="Polar residues" evidence="2">
    <location>
        <begin position="51"/>
        <end position="76"/>
    </location>
</feature>
<name>A0ABD3BDE3_9LAMI</name>
<feature type="compositionally biased region" description="Low complexity" evidence="2">
    <location>
        <begin position="266"/>
        <end position="280"/>
    </location>
</feature>
<sequence>MNSNGGATAVTDHSSPNKPKPNKPKPREVSSRFLSSISSTATSSSSSLSSDYGNQSPNSTLISSPKQKPESYPNTNPKKHKSYKNSGFFRGLWPSSSPSPNSPRPDKRPDARNPLLLNRQRSCTECSRFENEKKINTFSTKENQKPVFGGSMRYTGKLKSPGKSIRPDDQQIDIITPGRFSVDENTLRKKPSFSGGSSDIDSEYIAGETCFDTPVAGKYFPATYMAPTVSSRKHGIEVPSKFMHDISSSRLRRWSADSGLNQKPVSSTNSNNNNNYSSKSPMKKANGLTPGRSGSQSANPSTGKRVGNILSLGIGLLKGKKSSLSAASSPLGPGSAESVHQLRLLHNGLMQWRYSNARAEAVNENIIKKSKCNFLFVWNDIMKLHHSVLLKKLQLQKEKMEMKLIYIIQSQIKALENWENMETQHLSAVCTTIEYLHSVVCRVPLVDGAKVEPQSTSVAVRHASDLALSINLMLATFSPTIEKTVGVVGELAKVVRQEKLLLEECSELYRNISILEYTREESEE</sequence>
<dbReference type="Pfam" id="PF04484">
    <property type="entry name" value="QWRF"/>
    <property type="match status" value="1"/>
</dbReference>
<dbReference type="InterPro" id="IPR007573">
    <property type="entry name" value="QWRF"/>
</dbReference>
<protein>
    <recommendedName>
        <fullName evidence="5">QWRF motif-containing protein 3</fullName>
    </recommendedName>
</protein>
<feature type="region of interest" description="Disordered" evidence="2">
    <location>
        <begin position="1"/>
        <end position="119"/>
    </location>
</feature>
<proteinExistence type="inferred from homology"/>
<gene>
    <name evidence="3" type="ORF">CASFOL_040889</name>
</gene>
<dbReference type="Proteomes" id="UP001632038">
    <property type="component" value="Unassembled WGS sequence"/>
</dbReference>
<feature type="region of interest" description="Disordered" evidence="2">
    <location>
        <begin position="253"/>
        <end position="304"/>
    </location>
</feature>
<evidence type="ECO:0000313" key="3">
    <source>
        <dbReference type="EMBL" id="KAL3615228.1"/>
    </source>
</evidence>
<comment type="similarity">
    <text evidence="1">Belongs to the QWRF family.</text>
</comment>
<organism evidence="3 4">
    <name type="scientific">Castilleja foliolosa</name>
    <dbReference type="NCBI Taxonomy" id="1961234"/>
    <lineage>
        <taxon>Eukaryota</taxon>
        <taxon>Viridiplantae</taxon>
        <taxon>Streptophyta</taxon>
        <taxon>Embryophyta</taxon>
        <taxon>Tracheophyta</taxon>
        <taxon>Spermatophyta</taxon>
        <taxon>Magnoliopsida</taxon>
        <taxon>eudicotyledons</taxon>
        <taxon>Gunneridae</taxon>
        <taxon>Pentapetalae</taxon>
        <taxon>asterids</taxon>
        <taxon>lamiids</taxon>
        <taxon>Lamiales</taxon>
        <taxon>Orobanchaceae</taxon>
        <taxon>Pedicularideae</taxon>
        <taxon>Castillejinae</taxon>
        <taxon>Castilleja</taxon>
    </lineage>
</organism>
<reference evidence="4" key="1">
    <citation type="journal article" date="2024" name="IScience">
        <title>Strigolactones Initiate the Formation of Haustorium-like Structures in Castilleja.</title>
        <authorList>
            <person name="Buerger M."/>
            <person name="Peterson D."/>
            <person name="Chory J."/>
        </authorList>
    </citation>
    <scope>NUCLEOTIDE SEQUENCE [LARGE SCALE GENOMIC DNA]</scope>
</reference>
<evidence type="ECO:0000313" key="4">
    <source>
        <dbReference type="Proteomes" id="UP001632038"/>
    </source>
</evidence>
<dbReference type="PANTHER" id="PTHR31807">
    <property type="entry name" value="AUGMIN FAMILY MEMBER"/>
    <property type="match status" value="1"/>
</dbReference>
<feature type="region of interest" description="Disordered" evidence="2">
    <location>
        <begin position="143"/>
        <end position="168"/>
    </location>
</feature>
<evidence type="ECO:0000256" key="2">
    <source>
        <dbReference type="SAM" id="MobiDB-lite"/>
    </source>
</evidence>